<feature type="transmembrane region" description="Helical" evidence="1">
    <location>
        <begin position="222"/>
        <end position="242"/>
    </location>
</feature>
<reference evidence="2 3" key="1">
    <citation type="submission" date="2020-04" db="EMBL/GenBank/DDBJ databases">
        <title>MicrobeNet Type strains.</title>
        <authorList>
            <person name="Nicholson A.C."/>
        </authorList>
    </citation>
    <scope>NUCLEOTIDE SEQUENCE [LARGE SCALE GENOMIC DNA]</scope>
    <source>
        <strain evidence="2 3">ATCC BAA-789</strain>
    </source>
</reference>
<dbReference type="AlphaFoldDB" id="A0A9X5FDH3"/>
<evidence type="ECO:0000313" key="2">
    <source>
        <dbReference type="EMBL" id="NKX92767.1"/>
    </source>
</evidence>
<protein>
    <recommendedName>
        <fullName evidence="4">ABC-2 type transport system permease protein</fullName>
    </recommendedName>
</protein>
<sequence>MSAQTDAVTREQERTQVGSLRHTLAVVWCGWRAALSGAAEYRGDLVVGTLVSLVWLGVSAVPSIVVTLHTDGAGGWTLPRLMYLLAIWYLMDAVMWIIIMPNIGQWGRQVQTGALDAVLLRPVRSLVMCSFGTLGVQDLPKILLAAALGVGAVVRGGGPASVGALVASLVCLLCGLVLMWAFGVLTSYKVLTQVQFDASFLLHAGHNLARVPTPLYGRAIQVLLTWVVPVSFVATVPAQMMFSMASAWMVVAAVLVTAAVVLLVVVLWNREVRRYSGAMS</sequence>
<organism evidence="2 3">
    <name type="scientific">Sanguibacter hominis ATCC BAA-789</name>
    <dbReference type="NCBI Taxonomy" id="1312740"/>
    <lineage>
        <taxon>Bacteria</taxon>
        <taxon>Bacillati</taxon>
        <taxon>Actinomycetota</taxon>
        <taxon>Actinomycetes</taxon>
        <taxon>Micrococcales</taxon>
        <taxon>Sanguibacteraceae</taxon>
        <taxon>Sanguibacter</taxon>
    </lineage>
</organism>
<dbReference type="InterPro" id="IPR010390">
    <property type="entry name" value="ABC-2_transporter-like"/>
</dbReference>
<dbReference type="EMBL" id="JAAXOW010000001">
    <property type="protein sequence ID" value="NKX92767.1"/>
    <property type="molecule type" value="Genomic_DNA"/>
</dbReference>
<keyword evidence="1" id="KW-1133">Transmembrane helix</keyword>
<proteinExistence type="predicted"/>
<evidence type="ECO:0000256" key="1">
    <source>
        <dbReference type="SAM" id="Phobius"/>
    </source>
</evidence>
<gene>
    <name evidence="2" type="ORF">HF995_05680</name>
</gene>
<feature type="transmembrane region" description="Helical" evidence="1">
    <location>
        <begin position="45"/>
        <end position="69"/>
    </location>
</feature>
<dbReference type="PANTHER" id="PTHR36833:SF1">
    <property type="entry name" value="INTEGRAL MEMBRANE TRANSPORT PROTEIN"/>
    <property type="match status" value="1"/>
</dbReference>
<keyword evidence="1" id="KW-0472">Membrane</keyword>
<feature type="transmembrane region" description="Helical" evidence="1">
    <location>
        <begin position="81"/>
        <end position="99"/>
    </location>
</feature>
<comment type="caution">
    <text evidence="2">The sequence shown here is derived from an EMBL/GenBank/DDBJ whole genome shotgun (WGS) entry which is preliminary data.</text>
</comment>
<name>A0A9X5FDH3_9MICO</name>
<dbReference type="Proteomes" id="UP000774283">
    <property type="component" value="Unassembled WGS sequence"/>
</dbReference>
<keyword evidence="1" id="KW-0812">Transmembrane</keyword>
<evidence type="ECO:0008006" key="4">
    <source>
        <dbReference type="Google" id="ProtNLM"/>
    </source>
</evidence>
<dbReference type="PANTHER" id="PTHR36833">
    <property type="entry name" value="SLR0610 PROTEIN-RELATED"/>
    <property type="match status" value="1"/>
</dbReference>
<dbReference type="Pfam" id="PF06182">
    <property type="entry name" value="ABC2_membrane_6"/>
    <property type="match status" value="1"/>
</dbReference>
<feature type="transmembrane region" description="Helical" evidence="1">
    <location>
        <begin position="164"/>
        <end position="185"/>
    </location>
</feature>
<evidence type="ECO:0000313" key="3">
    <source>
        <dbReference type="Proteomes" id="UP000774283"/>
    </source>
</evidence>
<keyword evidence="3" id="KW-1185">Reference proteome</keyword>
<feature type="transmembrane region" description="Helical" evidence="1">
    <location>
        <begin position="248"/>
        <end position="269"/>
    </location>
</feature>
<accession>A0A9X5FDH3</accession>
<dbReference type="RefSeq" id="WP_168446767.1">
    <property type="nucleotide sequence ID" value="NZ_JAAXOW010000001.1"/>
</dbReference>